<reference evidence="2 3" key="1">
    <citation type="submission" date="2023-10" db="EMBL/GenBank/DDBJ databases">
        <title>Genome-Wide Identification Analysis in wild type Solanum Pinnatisectum Reveals Some Genes Defensing Phytophthora Infestans.</title>
        <authorList>
            <person name="Sun C."/>
        </authorList>
    </citation>
    <scope>NUCLEOTIDE SEQUENCE [LARGE SCALE GENOMIC DNA]</scope>
    <source>
        <strain evidence="2">LQN</strain>
        <tissue evidence="2">Leaf</tissue>
    </source>
</reference>
<dbReference type="InterPro" id="IPR050942">
    <property type="entry name" value="F-box_BR-signaling"/>
</dbReference>
<name>A0AAV9LLS3_9SOLN</name>
<evidence type="ECO:0000259" key="1">
    <source>
        <dbReference type="Pfam" id="PF03478"/>
    </source>
</evidence>
<dbReference type="AlphaFoldDB" id="A0AAV9LLS3"/>
<sequence>MMQGVNHEIYYQSIYSLSKKKVSPIFLPQVRGSECLPITEGWLCTLERDTGEINMLHPFSHKKIHLPSQKALLTFHDHIVAVSANANPSLTSDYVLTVHHNGADSFLAIGRPGNLDWTHIDVVNHAAVITSLVYVYHKGKFYSMSYSGKVRTYEVVGSNVKTRLYYLIELSGALLLVSRFVKSTPIHTFKFKVSELDMIRGELKDEMKTLGNSSMFPNHIYFADKWFRCSDKFDMGAYNLEDGKIESFYPGPSPTSISLPTWVMPSLIK</sequence>
<proteinExistence type="predicted"/>
<dbReference type="PANTHER" id="PTHR44259">
    <property type="entry name" value="OS07G0183000 PROTEIN-RELATED"/>
    <property type="match status" value="1"/>
</dbReference>
<feature type="domain" description="KIB1-4 beta-propeller" evidence="1">
    <location>
        <begin position="15"/>
        <end position="216"/>
    </location>
</feature>
<keyword evidence="3" id="KW-1185">Reference proteome</keyword>
<evidence type="ECO:0000313" key="2">
    <source>
        <dbReference type="EMBL" id="KAK4726453.1"/>
    </source>
</evidence>
<protein>
    <recommendedName>
        <fullName evidence="1">KIB1-4 beta-propeller domain-containing protein</fullName>
    </recommendedName>
</protein>
<gene>
    <name evidence="2" type="ORF">R3W88_031370</name>
</gene>
<accession>A0AAV9LLS3</accession>
<dbReference type="Pfam" id="PF03478">
    <property type="entry name" value="Beta-prop_KIB1-4"/>
    <property type="match status" value="1"/>
</dbReference>
<evidence type="ECO:0000313" key="3">
    <source>
        <dbReference type="Proteomes" id="UP001311915"/>
    </source>
</evidence>
<dbReference type="Proteomes" id="UP001311915">
    <property type="component" value="Unassembled WGS sequence"/>
</dbReference>
<dbReference type="EMBL" id="JAWPEI010000005">
    <property type="protein sequence ID" value="KAK4726453.1"/>
    <property type="molecule type" value="Genomic_DNA"/>
</dbReference>
<organism evidence="2 3">
    <name type="scientific">Solanum pinnatisectum</name>
    <name type="common">tansyleaf nightshade</name>
    <dbReference type="NCBI Taxonomy" id="50273"/>
    <lineage>
        <taxon>Eukaryota</taxon>
        <taxon>Viridiplantae</taxon>
        <taxon>Streptophyta</taxon>
        <taxon>Embryophyta</taxon>
        <taxon>Tracheophyta</taxon>
        <taxon>Spermatophyta</taxon>
        <taxon>Magnoliopsida</taxon>
        <taxon>eudicotyledons</taxon>
        <taxon>Gunneridae</taxon>
        <taxon>Pentapetalae</taxon>
        <taxon>asterids</taxon>
        <taxon>lamiids</taxon>
        <taxon>Solanales</taxon>
        <taxon>Solanaceae</taxon>
        <taxon>Solanoideae</taxon>
        <taxon>Solaneae</taxon>
        <taxon>Solanum</taxon>
    </lineage>
</organism>
<comment type="caution">
    <text evidence="2">The sequence shown here is derived from an EMBL/GenBank/DDBJ whole genome shotgun (WGS) entry which is preliminary data.</text>
</comment>
<dbReference type="InterPro" id="IPR005174">
    <property type="entry name" value="KIB1-4_b-propeller"/>
</dbReference>
<dbReference type="PANTHER" id="PTHR44259:SF109">
    <property type="entry name" value="UBIQUITIN-PROTEIN LIGASE"/>
    <property type="match status" value="1"/>
</dbReference>